<evidence type="ECO:0000256" key="3">
    <source>
        <dbReference type="ARBA" id="ARBA00022475"/>
    </source>
</evidence>
<evidence type="ECO:0000256" key="9">
    <source>
        <dbReference type="RuleBase" id="RU365094"/>
    </source>
</evidence>
<dbReference type="GO" id="GO:0022857">
    <property type="term" value="F:transmembrane transporter activity"/>
    <property type="evidence" value="ECO:0007669"/>
    <property type="project" value="TreeGrafter"/>
</dbReference>
<dbReference type="PANTHER" id="PTHR24220">
    <property type="entry name" value="IMPORT ATP-BINDING PROTEIN"/>
    <property type="match status" value="1"/>
</dbReference>
<evidence type="ECO:0000256" key="5">
    <source>
        <dbReference type="ARBA" id="ARBA00022741"/>
    </source>
</evidence>
<comment type="caution">
    <text evidence="11">The sequence shown here is derived from an EMBL/GenBank/DDBJ whole genome shotgun (WGS) entry which is preliminary data.</text>
</comment>
<evidence type="ECO:0000256" key="7">
    <source>
        <dbReference type="ARBA" id="ARBA00023136"/>
    </source>
</evidence>
<dbReference type="EMBL" id="MHRT01000010">
    <property type="protein sequence ID" value="OHA28709.1"/>
    <property type="molecule type" value="Genomic_DNA"/>
</dbReference>
<dbReference type="InterPro" id="IPR005286">
    <property type="entry name" value="Cell_div_FtsE"/>
</dbReference>
<dbReference type="InterPro" id="IPR027417">
    <property type="entry name" value="P-loop_NTPase"/>
</dbReference>
<dbReference type="AlphaFoldDB" id="A0A1G2MZV2"/>
<dbReference type="InterPro" id="IPR003593">
    <property type="entry name" value="AAA+_ATPase"/>
</dbReference>
<proteinExistence type="inferred from homology"/>
<dbReference type="PANTHER" id="PTHR24220:SF470">
    <property type="entry name" value="CELL DIVISION ATP-BINDING PROTEIN FTSE"/>
    <property type="match status" value="1"/>
</dbReference>
<sequence>MIYYDKVTKIYPDKSVALEGVSFGVEPKEFVTIVGHSGAGKTTLMKMLIAEDRPTEGAIFFESTNINHLNKREMSKLRRRIGTVFQDYRLIPNKTVYENIAFAMEASGRKDNEIAADVPHVLELVDIGHKIWNFPHELSGGERQRVAIARAIVNQPDIVIADEPTGNLDPVNTYEIIRILQKINELGTTILLTTHNKGVVDTVKGRVITMEKGKVIRDDKGGKYIL</sequence>
<dbReference type="GO" id="GO:0005524">
    <property type="term" value="F:ATP binding"/>
    <property type="evidence" value="ECO:0007669"/>
    <property type="project" value="UniProtKB-UniRule"/>
</dbReference>
<comment type="function">
    <text evidence="9">Part of the ABC transporter FtsEX involved in cellular division.</text>
</comment>
<dbReference type="InterPro" id="IPR017871">
    <property type="entry name" value="ABC_transporter-like_CS"/>
</dbReference>
<dbReference type="GO" id="GO:0051301">
    <property type="term" value="P:cell division"/>
    <property type="evidence" value="ECO:0007669"/>
    <property type="project" value="UniProtKB-UniRule"/>
</dbReference>
<dbReference type="Gene3D" id="3.40.50.300">
    <property type="entry name" value="P-loop containing nucleotide triphosphate hydrolases"/>
    <property type="match status" value="1"/>
</dbReference>
<dbReference type="PROSITE" id="PS00211">
    <property type="entry name" value="ABC_TRANSPORTER_1"/>
    <property type="match status" value="1"/>
</dbReference>
<comment type="subunit">
    <text evidence="9">Homodimer. Forms a membrane-associated complex with FtsX.</text>
</comment>
<evidence type="ECO:0000313" key="12">
    <source>
        <dbReference type="Proteomes" id="UP000178089"/>
    </source>
</evidence>
<dbReference type="Pfam" id="PF00005">
    <property type="entry name" value="ABC_tran"/>
    <property type="match status" value="1"/>
</dbReference>
<feature type="domain" description="ABC transporter" evidence="10">
    <location>
        <begin position="2"/>
        <end position="226"/>
    </location>
</feature>
<keyword evidence="4 9" id="KW-0132">Cell division</keyword>
<dbReference type="SUPFAM" id="SSF52540">
    <property type="entry name" value="P-loop containing nucleoside triphosphate hydrolases"/>
    <property type="match status" value="1"/>
</dbReference>
<comment type="similarity">
    <text evidence="1 9">Belongs to the ABC transporter superfamily.</text>
</comment>
<evidence type="ECO:0000256" key="4">
    <source>
        <dbReference type="ARBA" id="ARBA00022618"/>
    </source>
</evidence>
<evidence type="ECO:0000256" key="2">
    <source>
        <dbReference type="ARBA" id="ARBA00020019"/>
    </source>
</evidence>
<dbReference type="InterPro" id="IPR015854">
    <property type="entry name" value="ABC_transpr_LolD-like"/>
</dbReference>
<evidence type="ECO:0000256" key="6">
    <source>
        <dbReference type="ARBA" id="ARBA00022840"/>
    </source>
</evidence>
<dbReference type="Proteomes" id="UP000178089">
    <property type="component" value="Unassembled WGS sequence"/>
</dbReference>
<comment type="subcellular location">
    <subcellularLocation>
        <location evidence="9">Cell membrane</location>
        <topology evidence="9">Peripheral membrane protein</topology>
        <orientation evidence="9">Cytoplasmic side</orientation>
    </subcellularLocation>
</comment>
<keyword evidence="3 9" id="KW-1003">Cell membrane</keyword>
<dbReference type="GO" id="GO:0005886">
    <property type="term" value="C:plasma membrane"/>
    <property type="evidence" value="ECO:0007669"/>
    <property type="project" value="UniProtKB-SubCell"/>
</dbReference>
<reference evidence="11 12" key="1">
    <citation type="journal article" date="2016" name="Nat. Commun.">
        <title>Thousands of microbial genomes shed light on interconnected biogeochemical processes in an aquifer system.</title>
        <authorList>
            <person name="Anantharaman K."/>
            <person name="Brown C.T."/>
            <person name="Hug L.A."/>
            <person name="Sharon I."/>
            <person name="Castelle C.J."/>
            <person name="Probst A.J."/>
            <person name="Thomas B.C."/>
            <person name="Singh A."/>
            <person name="Wilkins M.J."/>
            <person name="Karaoz U."/>
            <person name="Brodie E.L."/>
            <person name="Williams K.H."/>
            <person name="Hubbard S.S."/>
            <person name="Banfield J.F."/>
        </authorList>
    </citation>
    <scope>NUCLEOTIDE SEQUENCE [LARGE SCALE GENOMIC DNA]</scope>
</reference>
<evidence type="ECO:0000256" key="1">
    <source>
        <dbReference type="ARBA" id="ARBA00005417"/>
    </source>
</evidence>
<dbReference type="InterPro" id="IPR003439">
    <property type="entry name" value="ABC_transporter-like_ATP-bd"/>
</dbReference>
<keyword evidence="5 9" id="KW-0547">Nucleotide-binding</keyword>
<name>A0A1G2MZV2_9BACT</name>
<dbReference type="SMART" id="SM00382">
    <property type="entry name" value="AAA"/>
    <property type="match status" value="1"/>
</dbReference>
<gene>
    <name evidence="9" type="primary">ftsE</name>
    <name evidence="11" type="ORF">A3F51_02955</name>
</gene>
<keyword evidence="6 9" id="KW-0067">ATP-binding</keyword>
<dbReference type="NCBIfam" id="TIGR02673">
    <property type="entry name" value="FtsE"/>
    <property type="match status" value="1"/>
</dbReference>
<protein>
    <recommendedName>
        <fullName evidence="2 9">Cell division ATP-binding protein FtsE</fullName>
    </recommendedName>
</protein>
<organism evidence="11 12">
    <name type="scientific">Candidatus Taylorbacteria bacterium RIFCSPHIGHO2_12_FULL_45_16</name>
    <dbReference type="NCBI Taxonomy" id="1802315"/>
    <lineage>
        <taxon>Bacteria</taxon>
        <taxon>Candidatus Tayloriibacteriota</taxon>
    </lineage>
</organism>
<dbReference type="PROSITE" id="PS50893">
    <property type="entry name" value="ABC_TRANSPORTER_2"/>
    <property type="match status" value="1"/>
</dbReference>
<keyword evidence="8 9" id="KW-0131">Cell cycle</keyword>
<dbReference type="STRING" id="1802315.A3F51_02955"/>
<evidence type="ECO:0000256" key="8">
    <source>
        <dbReference type="ARBA" id="ARBA00023306"/>
    </source>
</evidence>
<keyword evidence="7 9" id="KW-0472">Membrane</keyword>
<accession>A0A1G2MZV2</accession>
<evidence type="ECO:0000313" key="11">
    <source>
        <dbReference type="EMBL" id="OHA28709.1"/>
    </source>
</evidence>
<dbReference type="FunFam" id="3.40.50.300:FF:000056">
    <property type="entry name" value="Cell division ATP-binding protein FtsE"/>
    <property type="match status" value="1"/>
</dbReference>
<evidence type="ECO:0000259" key="10">
    <source>
        <dbReference type="PROSITE" id="PS50893"/>
    </source>
</evidence>
<dbReference type="GO" id="GO:0016887">
    <property type="term" value="F:ATP hydrolysis activity"/>
    <property type="evidence" value="ECO:0007669"/>
    <property type="project" value="InterPro"/>
</dbReference>